<name>A0A1G4TG76_9HYPH</name>
<dbReference type="RefSeq" id="WP_162841810.1">
    <property type="nucleotide sequence ID" value="NZ_FMTP01000004.1"/>
</dbReference>
<keyword evidence="3" id="KW-1185">Reference proteome</keyword>
<evidence type="ECO:0000313" key="2">
    <source>
        <dbReference type="EMBL" id="SCW80420.1"/>
    </source>
</evidence>
<evidence type="ECO:0000256" key="1">
    <source>
        <dbReference type="SAM" id="Phobius"/>
    </source>
</evidence>
<dbReference type="EMBL" id="FMTP01000004">
    <property type="protein sequence ID" value="SCW80420.1"/>
    <property type="molecule type" value="Genomic_DNA"/>
</dbReference>
<sequence length="52" mass="5509">MSQTGLRRTRDKLLFALAYGAVIAAVLFLHPVPETRDAGKLAANVETGAAAR</sequence>
<dbReference type="STRING" id="177413.SAMN05660859_2944"/>
<feature type="transmembrane region" description="Helical" evidence="1">
    <location>
        <begin position="12"/>
        <end position="32"/>
    </location>
</feature>
<evidence type="ECO:0000313" key="3">
    <source>
        <dbReference type="Proteomes" id="UP000198889"/>
    </source>
</evidence>
<dbReference type="AlphaFoldDB" id="A0A1G4TG76"/>
<keyword evidence="1" id="KW-0472">Membrane</keyword>
<gene>
    <name evidence="2" type="ORF">SAMN05660859_2944</name>
</gene>
<accession>A0A1G4TG76</accession>
<organism evidence="2 3">
    <name type="scientific">Ancylobacter rudongensis</name>
    <dbReference type="NCBI Taxonomy" id="177413"/>
    <lineage>
        <taxon>Bacteria</taxon>
        <taxon>Pseudomonadati</taxon>
        <taxon>Pseudomonadota</taxon>
        <taxon>Alphaproteobacteria</taxon>
        <taxon>Hyphomicrobiales</taxon>
        <taxon>Xanthobacteraceae</taxon>
        <taxon>Ancylobacter</taxon>
    </lineage>
</organism>
<keyword evidence="1" id="KW-1133">Transmembrane helix</keyword>
<protein>
    <submittedName>
        <fullName evidence="2">Uncharacterized protein</fullName>
    </submittedName>
</protein>
<proteinExistence type="predicted"/>
<reference evidence="3" key="1">
    <citation type="submission" date="2016-10" db="EMBL/GenBank/DDBJ databases">
        <authorList>
            <person name="Varghese N."/>
            <person name="Submissions S."/>
        </authorList>
    </citation>
    <scope>NUCLEOTIDE SEQUENCE [LARGE SCALE GENOMIC DNA]</scope>
    <source>
        <strain evidence="3">CGMCC 1.1761</strain>
    </source>
</reference>
<dbReference type="Proteomes" id="UP000198889">
    <property type="component" value="Unassembled WGS sequence"/>
</dbReference>
<keyword evidence="1" id="KW-0812">Transmembrane</keyword>